<keyword evidence="3" id="KW-1185">Reference proteome</keyword>
<dbReference type="Proteomes" id="UP001589710">
    <property type="component" value="Unassembled WGS sequence"/>
</dbReference>
<protein>
    <submittedName>
        <fullName evidence="2">Uncharacterized protein</fullName>
    </submittedName>
</protein>
<feature type="region of interest" description="Disordered" evidence="1">
    <location>
        <begin position="62"/>
        <end position="86"/>
    </location>
</feature>
<gene>
    <name evidence="2" type="ORF">ACFFTL_17205</name>
</gene>
<dbReference type="EMBL" id="JBHMCG010000076">
    <property type="protein sequence ID" value="MFB9573997.1"/>
    <property type="molecule type" value="Genomic_DNA"/>
</dbReference>
<evidence type="ECO:0000313" key="2">
    <source>
        <dbReference type="EMBL" id="MFB9573997.1"/>
    </source>
</evidence>
<reference evidence="2 3" key="1">
    <citation type="submission" date="2024-09" db="EMBL/GenBank/DDBJ databases">
        <authorList>
            <person name="Sun Q."/>
            <person name="Mori K."/>
        </authorList>
    </citation>
    <scope>NUCLEOTIDE SEQUENCE [LARGE SCALE GENOMIC DNA]</scope>
    <source>
        <strain evidence="2 3">JCM 3331</strain>
    </source>
</reference>
<evidence type="ECO:0000313" key="3">
    <source>
        <dbReference type="Proteomes" id="UP001589710"/>
    </source>
</evidence>
<proteinExistence type="predicted"/>
<name>A0ABV5R9S1_9ACTN</name>
<accession>A0ABV5R9S1</accession>
<organism evidence="2 3">
    <name type="scientific">Streptomyces yanii</name>
    <dbReference type="NCBI Taxonomy" id="78510"/>
    <lineage>
        <taxon>Bacteria</taxon>
        <taxon>Bacillati</taxon>
        <taxon>Actinomycetota</taxon>
        <taxon>Actinomycetes</taxon>
        <taxon>Kitasatosporales</taxon>
        <taxon>Streptomycetaceae</taxon>
        <taxon>Streptomyces</taxon>
    </lineage>
</organism>
<comment type="caution">
    <text evidence="2">The sequence shown here is derived from an EMBL/GenBank/DDBJ whole genome shotgun (WGS) entry which is preliminary data.</text>
</comment>
<sequence>MERRPLPQPARHAVEPLNEHGTSLYSADQAAVVVTALVSQIYTAAAELAGLAEHLLALQEHRYAKTGHKQEEPSSPHQSRERGIPL</sequence>
<dbReference type="RefSeq" id="WP_345513872.1">
    <property type="nucleotide sequence ID" value="NZ_BAAAXD010000026.1"/>
</dbReference>
<evidence type="ECO:0000256" key="1">
    <source>
        <dbReference type="SAM" id="MobiDB-lite"/>
    </source>
</evidence>